<comment type="caution">
    <text evidence="1">The sequence shown here is derived from an EMBL/GenBank/DDBJ whole genome shotgun (WGS) entry which is preliminary data.</text>
</comment>
<reference evidence="1" key="2">
    <citation type="journal article" date="2022" name="New Phytol.">
        <title>Evolutionary transition to the ectomycorrhizal habit in the genomes of a hyperdiverse lineage of mushroom-forming fungi.</title>
        <authorList>
            <person name="Looney B."/>
            <person name="Miyauchi S."/>
            <person name="Morin E."/>
            <person name="Drula E."/>
            <person name="Courty P.E."/>
            <person name="Kohler A."/>
            <person name="Kuo A."/>
            <person name="LaButti K."/>
            <person name="Pangilinan J."/>
            <person name="Lipzen A."/>
            <person name="Riley R."/>
            <person name="Andreopoulos W."/>
            <person name="He G."/>
            <person name="Johnson J."/>
            <person name="Nolan M."/>
            <person name="Tritt A."/>
            <person name="Barry K.W."/>
            <person name="Grigoriev I.V."/>
            <person name="Nagy L.G."/>
            <person name="Hibbett D."/>
            <person name="Henrissat B."/>
            <person name="Matheny P.B."/>
            <person name="Labbe J."/>
            <person name="Martin F.M."/>
        </authorList>
    </citation>
    <scope>NUCLEOTIDE SEQUENCE</scope>
    <source>
        <strain evidence="1">HHB10654</strain>
    </source>
</reference>
<dbReference type="Proteomes" id="UP000814140">
    <property type="component" value="Unassembled WGS sequence"/>
</dbReference>
<sequence>MFKVRFFSIFKKVSKRKISTSPQSSSSESEFETSDTMSIASPRTPSNRSPWADAVSRKELEALALMFDAHNDTSVLDVRRSIDMRATFLHMAAEAWFDEKFASESSHSFGPLSVELPSSPPTSPIFSLIGCPGITPVFQEPLLSSHPQRAVKPEDFVPVTVLGEGASGKVYLVQDKVTDEKLALKVIRKREHTVDQIINEQRVLKKISGNDWFLSLEASTHDDKNFYLATKYFPTDLQSELRRCNGKFDKERSRFYAAEIVVALEALHRSGVIHRDIKPANILLTSSGHIVLADFGMAKSFAHRLSSSSKVENDVVPHFSELLQGNQQANPPAPPHRPYPRGPDDVTHSKFGTLAYAAPEVKEGRKYTYGVDYWSLGVVLYIMLTGRFIPGEMDDDAASFLNTVCCHFKLSF</sequence>
<dbReference type="EMBL" id="MU277193">
    <property type="protein sequence ID" value="KAI0066207.1"/>
    <property type="molecule type" value="Genomic_DNA"/>
</dbReference>
<protein>
    <submittedName>
        <fullName evidence="1">Kinase-like protein</fullName>
    </submittedName>
</protein>
<gene>
    <name evidence="1" type="ORF">BV25DRAFT_1897705</name>
</gene>
<organism evidence="1 2">
    <name type="scientific">Artomyces pyxidatus</name>
    <dbReference type="NCBI Taxonomy" id="48021"/>
    <lineage>
        <taxon>Eukaryota</taxon>
        <taxon>Fungi</taxon>
        <taxon>Dikarya</taxon>
        <taxon>Basidiomycota</taxon>
        <taxon>Agaricomycotina</taxon>
        <taxon>Agaricomycetes</taxon>
        <taxon>Russulales</taxon>
        <taxon>Auriscalpiaceae</taxon>
        <taxon>Artomyces</taxon>
    </lineage>
</organism>
<reference evidence="1" key="1">
    <citation type="submission" date="2021-03" db="EMBL/GenBank/DDBJ databases">
        <authorList>
            <consortium name="DOE Joint Genome Institute"/>
            <person name="Ahrendt S."/>
            <person name="Looney B.P."/>
            <person name="Miyauchi S."/>
            <person name="Morin E."/>
            <person name="Drula E."/>
            <person name="Courty P.E."/>
            <person name="Chicoki N."/>
            <person name="Fauchery L."/>
            <person name="Kohler A."/>
            <person name="Kuo A."/>
            <person name="Labutti K."/>
            <person name="Pangilinan J."/>
            <person name="Lipzen A."/>
            <person name="Riley R."/>
            <person name="Andreopoulos W."/>
            <person name="He G."/>
            <person name="Johnson J."/>
            <person name="Barry K.W."/>
            <person name="Grigoriev I.V."/>
            <person name="Nagy L."/>
            <person name="Hibbett D."/>
            <person name="Henrissat B."/>
            <person name="Matheny P.B."/>
            <person name="Labbe J."/>
            <person name="Martin F."/>
        </authorList>
    </citation>
    <scope>NUCLEOTIDE SEQUENCE</scope>
    <source>
        <strain evidence="1">HHB10654</strain>
    </source>
</reference>
<evidence type="ECO:0000313" key="2">
    <source>
        <dbReference type="Proteomes" id="UP000814140"/>
    </source>
</evidence>
<proteinExistence type="predicted"/>
<keyword evidence="2" id="KW-1185">Reference proteome</keyword>
<accession>A0ACB8TCK2</accession>
<name>A0ACB8TCK2_9AGAM</name>
<evidence type="ECO:0000313" key="1">
    <source>
        <dbReference type="EMBL" id="KAI0066207.1"/>
    </source>
</evidence>